<evidence type="ECO:0000313" key="3">
    <source>
        <dbReference type="Proteomes" id="UP000199387"/>
    </source>
</evidence>
<dbReference type="Proteomes" id="UP000199387">
    <property type="component" value="Unassembled WGS sequence"/>
</dbReference>
<sequence length="210" mass="23467">MTSTRMLITSISAVFISLGIGIILGGTGGQTWVQQQEQEWLHQLETRFEQAAKEKGQLKRVLQQQENRLQGLKKQNQSLLKEAVRERLRGRHILLVGGDDRLAHKLGRAIRLAGGTVSRPASYPMLPDRYDAIVFLVDPDSNHRRMIRDVRLTFSGPLILQGTESSRAVFGSSEERSYSFPGSFTGDPLQTCELIQLIQNATHRGNEASS</sequence>
<dbReference type="RefSeq" id="WP_091572326.1">
    <property type="nucleotide sequence ID" value="NZ_FMZA01000020.1"/>
</dbReference>
<organism evidence="2 3">
    <name type="scientific">Melghirimyces thermohalophilus</name>
    <dbReference type="NCBI Taxonomy" id="1236220"/>
    <lineage>
        <taxon>Bacteria</taxon>
        <taxon>Bacillati</taxon>
        <taxon>Bacillota</taxon>
        <taxon>Bacilli</taxon>
        <taxon>Bacillales</taxon>
        <taxon>Thermoactinomycetaceae</taxon>
        <taxon>Melghirimyces</taxon>
    </lineage>
</organism>
<reference evidence="2 3" key="1">
    <citation type="submission" date="2016-10" db="EMBL/GenBank/DDBJ databases">
        <authorList>
            <person name="de Groot N.N."/>
        </authorList>
    </citation>
    <scope>NUCLEOTIDE SEQUENCE [LARGE SCALE GENOMIC DNA]</scope>
    <source>
        <strain evidence="2 3">DSM 45514</strain>
    </source>
</reference>
<gene>
    <name evidence="2" type="ORF">SAMN04488112_12063</name>
</gene>
<evidence type="ECO:0000256" key="1">
    <source>
        <dbReference type="SAM" id="Coils"/>
    </source>
</evidence>
<keyword evidence="3" id="KW-1185">Reference proteome</keyword>
<proteinExistence type="predicted"/>
<dbReference type="GO" id="GO:0055070">
    <property type="term" value="P:copper ion homeostasis"/>
    <property type="evidence" value="ECO:0007669"/>
    <property type="project" value="InterPro"/>
</dbReference>
<dbReference type="STRING" id="1236220.SAMN04488112_12063"/>
<dbReference type="InterPro" id="IPR021522">
    <property type="entry name" value="MctB"/>
</dbReference>
<feature type="coiled-coil region" evidence="1">
    <location>
        <begin position="41"/>
        <end position="89"/>
    </location>
</feature>
<name>A0A1G6QCB5_9BACL</name>
<evidence type="ECO:0000313" key="2">
    <source>
        <dbReference type="EMBL" id="SDC89315.1"/>
    </source>
</evidence>
<dbReference type="OrthoDB" id="2988017at2"/>
<accession>A0A1G6QCB5</accession>
<dbReference type="Pfam" id="PF11382">
    <property type="entry name" value="MctB"/>
    <property type="match status" value="1"/>
</dbReference>
<keyword evidence="1" id="KW-0175">Coiled coil</keyword>
<protein>
    <submittedName>
        <fullName evidence="2">Copper transport outer membrane protein, MctB</fullName>
    </submittedName>
</protein>
<dbReference type="GO" id="GO:0016020">
    <property type="term" value="C:membrane"/>
    <property type="evidence" value="ECO:0007669"/>
    <property type="project" value="InterPro"/>
</dbReference>
<dbReference type="EMBL" id="FMZA01000020">
    <property type="protein sequence ID" value="SDC89315.1"/>
    <property type="molecule type" value="Genomic_DNA"/>
</dbReference>
<dbReference type="AlphaFoldDB" id="A0A1G6QCB5"/>